<protein>
    <recommendedName>
        <fullName evidence="2">inorganic diphosphatase</fullName>
        <ecNumber evidence="2">3.6.1.1</ecNumber>
    </recommendedName>
</protein>
<dbReference type="SUPFAM" id="SSF50324">
    <property type="entry name" value="Inorganic pyrophosphatase"/>
    <property type="match status" value="1"/>
</dbReference>
<sequence length="124" mass="13294">MRDTASDRYFLALDEIVRGSEVVIDRPRGSAHPRYPEVVYPLDYGYLAATIGGDGDGIDVFVGSATGAGVVAVALTSDPRKRDTEIKVLIDCGPDEVEHVRHFLRDVLDLGGHIVSRGADDAGV</sequence>
<evidence type="ECO:0000313" key="7">
    <source>
        <dbReference type="Proteomes" id="UP000319375"/>
    </source>
</evidence>
<dbReference type="EMBL" id="VIGX01000003">
    <property type="protein sequence ID" value="TWS29599.1"/>
    <property type="molecule type" value="Genomic_DNA"/>
</dbReference>
<reference evidence="6 7" key="1">
    <citation type="submission" date="2019-06" db="EMBL/GenBank/DDBJ databases">
        <title>Tsukamurella conjunctivitidis sp. nov., Tsukamurella assacharolytica sp. nov. and Tsukamurella sputae sp. nov. isolated from patients with conjunctivitis, bacteraemia (lymphoma) and respiratory infection (sputum) in Hong Kong.</title>
        <authorList>
            <person name="Teng J.L.L."/>
            <person name="Lee H.H."/>
            <person name="Fong J.Y.H."/>
            <person name="Fok K.M.N."/>
            <person name="Lau S.K.P."/>
            <person name="Woo P.C.Y."/>
        </authorList>
    </citation>
    <scope>NUCLEOTIDE SEQUENCE [LARGE SCALE GENOMIC DNA]</scope>
    <source>
        <strain evidence="6 7">HKU72</strain>
    </source>
</reference>
<dbReference type="Proteomes" id="UP000319375">
    <property type="component" value="Unassembled WGS sequence"/>
</dbReference>
<comment type="cofactor">
    <cofactor evidence="1">
        <name>Mg(2+)</name>
        <dbReference type="ChEBI" id="CHEBI:18420"/>
    </cofactor>
</comment>
<evidence type="ECO:0000256" key="3">
    <source>
        <dbReference type="ARBA" id="ARBA00022723"/>
    </source>
</evidence>
<evidence type="ECO:0000313" key="6">
    <source>
        <dbReference type="EMBL" id="TWS29599.1"/>
    </source>
</evidence>
<dbReference type="GO" id="GO:0000287">
    <property type="term" value="F:magnesium ion binding"/>
    <property type="evidence" value="ECO:0007669"/>
    <property type="project" value="InterPro"/>
</dbReference>
<dbReference type="Gene3D" id="3.90.80.10">
    <property type="entry name" value="Inorganic pyrophosphatase"/>
    <property type="match status" value="1"/>
</dbReference>
<evidence type="ECO:0000256" key="1">
    <source>
        <dbReference type="ARBA" id="ARBA00001946"/>
    </source>
</evidence>
<accession>A0A5C5S2U5</accession>
<evidence type="ECO:0000256" key="2">
    <source>
        <dbReference type="ARBA" id="ARBA00012146"/>
    </source>
</evidence>
<keyword evidence="4" id="KW-0378">Hydrolase</keyword>
<dbReference type="AlphaFoldDB" id="A0A5C5S2U5"/>
<dbReference type="OrthoDB" id="9798247at2"/>
<dbReference type="InterPro" id="IPR036649">
    <property type="entry name" value="Pyrophosphatase_sf"/>
</dbReference>
<gene>
    <name evidence="6" type="ORF">FK530_08760</name>
</gene>
<dbReference type="EC" id="3.6.1.1" evidence="2"/>
<dbReference type="GO" id="GO:0006796">
    <property type="term" value="P:phosphate-containing compound metabolic process"/>
    <property type="evidence" value="ECO:0007669"/>
    <property type="project" value="InterPro"/>
</dbReference>
<dbReference type="GO" id="GO:0004427">
    <property type="term" value="F:inorganic diphosphate phosphatase activity"/>
    <property type="evidence" value="ECO:0007669"/>
    <property type="project" value="InterPro"/>
</dbReference>
<proteinExistence type="predicted"/>
<organism evidence="6 7">
    <name type="scientific">Tsukamurella conjunctivitidis</name>
    <dbReference type="NCBI Taxonomy" id="2592068"/>
    <lineage>
        <taxon>Bacteria</taxon>
        <taxon>Bacillati</taxon>
        <taxon>Actinomycetota</taxon>
        <taxon>Actinomycetes</taxon>
        <taxon>Mycobacteriales</taxon>
        <taxon>Tsukamurellaceae</taxon>
        <taxon>Tsukamurella</taxon>
    </lineage>
</organism>
<comment type="caution">
    <text evidence="6">The sequence shown here is derived from an EMBL/GenBank/DDBJ whole genome shotgun (WGS) entry which is preliminary data.</text>
</comment>
<dbReference type="InterPro" id="IPR008162">
    <property type="entry name" value="Pyrophosphatase"/>
</dbReference>
<dbReference type="Pfam" id="PF00719">
    <property type="entry name" value="Pyrophosphatase"/>
    <property type="match status" value="1"/>
</dbReference>
<dbReference type="RefSeq" id="WP_146486627.1">
    <property type="nucleotide sequence ID" value="NZ_VIGX01000003.1"/>
</dbReference>
<name>A0A5C5S2U5_9ACTN</name>
<keyword evidence="5" id="KW-0460">Magnesium</keyword>
<keyword evidence="3" id="KW-0479">Metal-binding</keyword>
<evidence type="ECO:0000256" key="4">
    <source>
        <dbReference type="ARBA" id="ARBA00022801"/>
    </source>
</evidence>
<evidence type="ECO:0000256" key="5">
    <source>
        <dbReference type="ARBA" id="ARBA00022842"/>
    </source>
</evidence>
<dbReference type="GO" id="GO:0005737">
    <property type="term" value="C:cytoplasm"/>
    <property type="evidence" value="ECO:0007669"/>
    <property type="project" value="InterPro"/>
</dbReference>
<keyword evidence="7" id="KW-1185">Reference proteome</keyword>